<dbReference type="EMBL" id="RBNJ01017173">
    <property type="protein sequence ID" value="RUS24135.1"/>
    <property type="molecule type" value="Genomic_DNA"/>
</dbReference>
<comment type="caution">
    <text evidence="1">The sequence shown here is derived from an EMBL/GenBank/DDBJ whole genome shotgun (WGS) entry which is preliminary data.</text>
</comment>
<protein>
    <submittedName>
        <fullName evidence="1">Uncharacterized protein</fullName>
    </submittedName>
</protein>
<proteinExistence type="predicted"/>
<evidence type="ECO:0000313" key="1">
    <source>
        <dbReference type="EMBL" id="RUS24135.1"/>
    </source>
</evidence>
<accession>A0A433Q2V8</accession>
<gene>
    <name evidence="1" type="ORF">BC938DRAFT_474061</name>
</gene>
<name>A0A433Q2V8_9FUNG</name>
<dbReference type="Proteomes" id="UP000274822">
    <property type="component" value="Unassembled WGS sequence"/>
</dbReference>
<keyword evidence="2" id="KW-1185">Reference proteome</keyword>
<dbReference type="AlphaFoldDB" id="A0A433Q2V8"/>
<feature type="non-terminal residue" evidence="1">
    <location>
        <position position="223"/>
    </location>
</feature>
<sequence length="223" mass="25427">MISIKERGEYQSAIIECGAPILRSLMLFSIILPTIRLSQSVPNERKLDSQWLLTHTIENLCILHIYSPQTLKADENPSEYAFQSEFAAVFGNLVSSAYPLLRYETLVEVKEHDEFGCLILVRNGESLPSYGFELVVAVSKIEFDEHCVRAEKYGKRHSCQMFMVNFCPKIMLRKYFGEHSYDLTPVNVVISPDEWKGTIGYAENDEPVSINGSDWDMPFKSKG</sequence>
<organism evidence="1 2">
    <name type="scientific">Jimgerdemannia flammicorona</name>
    <dbReference type="NCBI Taxonomy" id="994334"/>
    <lineage>
        <taxon>Eukaryota</taxon>
        <taxon>Fungi</taxon>
        <taxon>Fungi incertae sedis</taxon>
        <taxon>Mucoromycota</taxon>
        <taxon>Mucoromycotina</taxon>
        <taxon>Endogonomycetes</taxon>
        <taxon>Endogonales</taxon>
        <taxon>Endogonaceae</taxon>
        <taxon>Jimgerdemannia</taxon>
    </lineage>
</organism>
<reference evidence="1 2" key="1">
    <citation type="journal article" date="2018" name="New Phytol.">
        <title>Phylogenomics of Endogonaceae and evolution of mycorrhizas within Mucoromycota.</title>
        <authorList>
            <person name="Chang Y."/>
            <person name="Desiro A."/>
            <person name="Na H."/>
            <person name="Sandor L."/>
            <person name="Lipzen A."/>
            <person name="Clum A."/>
            <person name="Barry K."/>
            <person name="Grigoriev I.V."/>
            <person name="Martin F.M."/>
            <person name="Stajich J.E."/>
            <person name="Smith M.E."/>
            <person name="Bonito G."/>
            <person name="Spatafora J.W."/>
        </authorList>
    </citation>
    <scope>NUCLEOTIDE SEQUENCE [LARGE SCALE GENOMIC DNA]</scope>
    <source>
        <strain evidence="1 2">AD002</strain>
    </source>
</reference>
<evidence type="ECO:0000313" key="2">
    <source>
        <dbReference type="Proteomes" id="UP000274822"/>
    </source>
</evidence>